<dbReference type="GO" id="GO:0006644">
    <property type="term" value="P:phospholipid metabolic process"/>
    <property type="evidence" value="ECO:0007669"/>
    <property type="project" value="InterPro"/>
</dbReference>
<keyword evidence="3" id="KW-1185">Reference proteome</keyword>
<evidence type="ECO:0000313" key="2">
    <source>
        <dbReference type="EMBL" id="GBN48631.1"/>
    </source>
</evidence>
<protein>
    <recommendedName>
        <fullName evidence="1">Phospholipase A2-like domain-containing protein</fullName>
    </recommendedName>
</protein>
<dbReference type="OrthoDB" id="6432353at2759"/>
<feature type="domain" description="Phospholipase A2-like" evidence="1">
    <location>
        <begin position="1"/>
        <end position="72"/>
    </location>
</feature>
<dbReference type="GO" id="GO:0050482">
    <property type="term" value="P:arachidonate secretion"/>
    <property type="evidence" value="ECO:0007669"/>
    <property type="project" value="InterPro"/>
</dbReference>
<dbReference type="Gene3D" id="1.20.90.10">
    <property type="entry name" value="Phospholipase A2 domain"/>
    <property type="match status" value="1"/>
</dbReference>
<dbReference type="EMBL" id="BGPR01010901">
    <property type="protein sequence ID" value="GBN48631.1"/>
    <property type="molecule type" value="Genomic_DNA"/>
</dbReference>
<gene>
    <name evidence="2" type="ORF">AVEN_140029_1</name>
</gene>
<dbReference type="GO" id="GO:0005198">
    <property type="term" value="F:structural molecule activity"/>
    <property type="evidence" value="ECO:0007669"/>
    <property type="project" value="InterPro"/>
</dbReference>
<name>A0A4Y2PBN5_ARAVE</name>
<comment type="caution">
    <text evidence="2">The sequence shown here is derived from an EMBL/GenBank/DDBJ whole genome shotgun (WGS) entry which is preliminary data.</text>
</comment>
<organism evidence="2 3">
    <name type="scientific">Araneus ventricosus</name>
    <name type="common">Orbweaver spider</name>
    <name type="synonym">Epeira ventricosa</name>
    <dbReference type="NCBI Taxonomy" id="182803"/>
    <lineage>
        <taxon>Eukaryota</taxon>
        <taxon>Metazoa</taxon>
        <taxon>Ecdysozoa</taxon>
        <taxon>Arthropoda</taxon>
        <taxon>Chelicerata</taxon>
        <taxon>Arachnida</taxon>
        <taxon>Araneae</taxon>
        <taxon>Araneomorphae</taxon>
        <taxon>Entelegynae</taxon>
        <taxon>Araneoidea</taxon>
        <taxon>Araneidae</taxon>
        <taxon>Araneus</taxon>
    </lineage>
</organism>
<dbReference type="InterPro" id="IPR013607">
    <property type="entry name" value="Phospholipase_A2-like"/>
</dbReference>
<dbReference type="GO" id="GO:0071897">
    <property type="term" value="P:DNA biosynthetic process"/>
    <property type="evidence" value="ECO:0007669"/>
    <property type="project" value="UniProtKB-ARBA"/>
</dbReference>
<accession>A0A4Y2PBN5</accession>
<sequence>MHLPGHNFTGPGTQLLWGKHRLNNDLSYKDRSKPINRVDEAGYHHDVCYLKNKDTKTRNEVCDTNMLKELDAIEKPSIRERIERVKMHNLTGYDSHLFIKELGFDTSKIDAIPNTEEKYISFSKRIGGMKLRFIDSLKFMSSSLDHFLKNLRKMPENELSKYPPKIRQMKYINYLKSKFRETSFHFPDDKLDLITRKGVYPYDYMDSKDKYEETKLPPKDKFYNRLNECHITDEEYQHAQRVWKAFNIKNLGEYTDLYIKTDVLILTDVFENFRDVCLKTYKLDPDWYFTAPGLSWDAMLKMTNVKLDLLDDYDMILMLEKGLRGGVSQCCNRYGKANNKYMKNYDKSKESNYLMYLDANNLYGWAISQYLPYGEFEWCDDKITRKLSTLKDDSETGYIFEISLKYLKELHDYHSGLPLCPENRIPENSKQGKLLTTLYDKEKYVVHYRSLKQYLKMGLEVVKVHRILKFKQSNWLKKYIDLNTEMRKKATNDFEKDFYKLMNNSVFVKTMENIRKRIDVRLCCNYDQVKKLIAKPNFKSRTIFDENLVAVHMKKTKILFNKPIYVGMSILDLSKYLMYDFHYNVMKPRYKNNIKLLYMDTDSFIYDIKTDDFYEDMKSMIDYFDTSDYQENNPYNMPRCNKKVLGKMKDENSGVIMEEFVGLRSKMYAKKLEEQSVEEYNNNEEDKEKHIKIETKKIKRS</sequence>
<proteinExistence type="predicted"/>
<dbReference type="InterPro" id="IPR036444">
    <property type="entry name" value="PLipase_A2_dom_sf"/>
</dbReference>
<dbReference type="SUPFAM" id="SSF56672">
    <property type="entry name" value="DNA/RNA polymerases"/>
    <property type="match status" value="1"/>
</dbReference>
<dbReference type="GO" id="GO:0004623">
    <property type="term" value="F:phospholipase A2 activity"/>
    <property type="evidence" value="ECO:0007669"/>
    <property type="project" value="InterPro"/>
</dbReference>
<reference evidence="2 3" key="1">
    <citation type="journal article" date="2019" name="Sci. Rep.">
        <title>Orb-weaving spider Araneus ventricosus genome elucidates the spidroin gene catalogue.</title>
        <authorList>
            <person name="Kono N."/>
            <person name="Nakamura H."/>
            <person name="Ohtoshi R."/>
            <person name="Moran D.A.P."/>
            <person name="Shinohara A."/>
            <person name="Yoshida Y."/>
            <person name="Fujiwara M."/>
            <person name="Mori M."/>
            <person name="Tomita M."/>
            <person name="Arakawa K."/>
        </authorList>
    </citation>
    <scope>NUCLEOTIDE SEQUENCE [LARGE SCALE GENOMIC DNA]</scope>
</reference>
<evidence type="ECO:0000259" key="1">
    <source>
        <dbReference type="Pfam" id="PF08398"/>
    </source>
</evidence>
<dbReference type="Pfam" id="PF08398">
    <property type="entry name" value="Phospholip_A2_4"/>
    <property type="match status" value="1"/>
</dbReference>
<dbReference type="PANTHER" id="PTHR31511">
    <property type="entry name" value="PROTEIN CBG23764"/>
    <property type="match status" value="1"/>
</dbReference>
<dbReference type="PANTHER" id="PTHR31511:SF12">
    <property type="entry name" value="RHO TERMINATION FACTOR N-TERMINAL DOMAIN-CONTAINING PROTEIN"/>
    <property type="match status" value="1"/>
</dbReference>
<dbReference type="AlphaFoldDB" id="A0A4Y2PBN5"/>
<evidence type="ECO:0000313" key="3">
    <source>
        <dbReference type="Proteomes" id="UP000499080"/>
    </source>
</evidence>
<dbReference type="Proteomes" id="UP000499080">
    <property type="component" value="Unassembled WGS sequence"/>
</dbReference>
<dbReference type="InterPro" id="IPR043502">
    <property type="entry name" value="DNA/RNA_pol_sf"/>
</dbReference>